<dbReference type="Proteomes" id="UP000326921">
    <property type="component" value="Chromosome"/>
</dbReference>
<dbReference type="Gene3D" id="1.20.120.330">
    <property type="entry name" value="Nucleotidyltransferases domain 2"/>
    <property type="match status" value="1"/>
</dbReference>
<protein>
    <recommendedName>
        <fullName evidence="1">HEPN domain-containing protein</fullName>
    </recommendedName>
</protein>
<sequence length="424" mass="50280">MISTALHLDKQLEEVIQILTTNFLIECIYRSDFHESGEHQELILLLSNKYVNIIGEITPKMMNCIKEYENYLIKCFVAFQAREKVKKGNIFLFCTCQPENLVYQKPDSKFSPIPNDFDPSACLALSKEVQQRDLKKIEEFKDGYYHFKSRSKYAMSSFMIHQVLEQTYRNLEIILMGKDKITHSIRCHNATLCKIYPYDKPVFDVDQTEDNDLLEILEEIYRATRYEDDFQISLETLERIEQKMKALTELSETIIIKITTDFRYKFLNANEPYHTDANQFPNLPILDYMKPILAYLDQEIPEKKYLQIFGSRNRIFEIRGVNFSYAQETTVARNLDILLITDQPLRDRIHQLIKDIQERFQIKIFILNYAISEIQQLIDENNPLIHKILYELPPTEKSTNFLSKLYMHPKKGNMCEEQKWSCYL</sequence>
<dbReference type="PROSITE" id="PS50910">
    <property type="entry name" value="HEPN"/>
    <property type="match status" value="1"/>
</dbReference>
<organism evidence="2 3">
    <name type="scientific">Sphingobacterium zhuxiongii</name>
    <dbReference type="NCBI Taxonomy" id="2662364"/>
    <lineage>
        <taxon>Bacteria</taxon>
        <taxon>Pseudomonadati</taxon>
        <taxon>Bacteroidota</taxon>
        <taxon>Sphingobacteriia</taxon>
        <taxon>Sphingobacteriales</taxon>
        <taxon>Sphingobacteriaceae</taxon>
        <taxon>Sphingobacterium</taxon>
    </lineage>
</organism>
<reference evidence="2 3" key="1">
    <citation type="submission" date="2019-10" db="EMBL/GenBank/DDBJ databases">
        <authorList>
            <person name="Dong K."/>
        </authorList>
    </citation>
    <scope>NUCLEOTIDE SEQUENCE [LARGE SCALE GENOMIC DNA]</scope>
    <source>
        <strain evidence="3">dk4302</strain>
    </source>
</reference>
<proteinExistence type="predicted"/>
<dbReference type="SUPFAM" id="SSF81593">
    <property type="entry name" value="Nucleotidyltransferase substrate binding subunit/domain"/>
    <property type="match status" value="1"/>
</dbReference>
<dbReference type="AlphaFoldDB" id="A0A5Q0QBB8"/>
<gene>
    <name evidence="2" type="ORF">GFH32_09015</name>
</gene>
<evidence type="ECO:0000313" key="2">
    <source>
        <dbReference type="EMBL" id="QGA26459.1"/>
    </source>
</evidence>
<dbReference type="InterPro" id="IPR007842">
    <property type="entry name" value="HEPN_dom"/>
</dbReference>
<dbReference type="RefSeq" id="WP_153511323.1">
    <property type="nucleotide sequence ID" value="NZ_CP045652.1"/>
</dbReference>
<dbReference type="EMBL" id="CP045652">
    <property type="protein sequence ID" value="QGA26459.1"/>
    <property type="molecule type" value="Genomic_DNA"/>
</dbReference>
<name>A0A5Q0QBB8_9SPHI</name>
<dbReference type="KEGG" id="sphe:GFH32_09015"/>
<evidence type="ECO:0000259" key="1">
    <source>
        <dbReference type="PROSITE" id="PS50910"/>
    </source>
</evidence>
<evidence type="ECO:0000313" key="3">
    <source>
        <dbReference type="Proteomes" id="UP000326921"/>
    </source>
</evidence>
<accession>A0A5Q0QBB8</accession>
<keyword evidence="3" id="KW-1185">Reference proteome</keyword>
<feature type="domain" description="HEPN" evidence="1">
    <location>
        <begin position="134"/>
        <end position="254"/>
    </location>
</feature>